<evidence type="ECO:0000259" key="14">
    <source>
        <dbReference type="PROSITE" id="PS50885"/>
    </source>
</evidence>
<dbReference type="InterPro" id="IPR036890">
    <property type="entry name" value="HATPase_C_sf"/>
</dbReference>
<keyword evidence="8 12" id="KW-1133">Transmembrane helix</keyword>
<keyword evidence="6 12" id="KW-0812">Transmembrane</keyword>
<keyword evidence="5" id="KW-0808">Transferase</keyword>
<sequence length="435" mass="47122">MRTRLTLLYGGLFLVCGIGLLATTYVLLQHTSTSVFWASQESILVVRQDGSTFVVKPDSIQPLAKDTQGDPGSVTGPPPNGTLNPQQVQAANDLLAKRENGNNHTLLTRSGAAFALMFAVSLGLSWLAAGRILRPIRTITTSTRQISATNLHRRLALQGPGDELKELGDTIDDLLARLEASFQSQRRFVANASHELRTPLTLQRLVVQVALADPDATVESLRTAHERVLNTTYQQEQLINALLTLACGERGLDRRQPVDLTDVTTEVLLARETETGRRGLRLTTRLDQAHILGDPRLIERLVVNLVDNALRYNVASGRLEVSTTTRAGTAMLTVTNSGPVVPADQVSRLFQPFQRIDADRTHHDGGLGLGLSIVQAIANAHNATISAHPRPEGGMEITVTFPSAEHPVAAGTRPGLTAAERNWETTPLSEIKPAC</sequence>
<evidence type="ECO:0000313" key="16">
    <source>
        <dbReference type="Proteomes" id="UP000248749"/>
    </source>
</evidence>
<evidence type="ECO:0000256" key="12">
    <source>
        <dbReference type="SAM" id="Phobius"/>
    </source>
</evidence>
<organism evidence="15 16">
    <name type="scientific">Micromonospora deserti</name>
    <dbReference type="NCBI Taxonomy" id="2070366"/>
    <lineage>
        <taxon>Bacteria</taxon>
        <taxon>Bacillati</taxon>
        <taxon>Actinomycetota</taxon>
        <taxon>Actinomycetes</taxon>
        <taxon>Micromonosporales</taxon>
        <taxon>Micromonosporaceae</taxon>
        <taxon>Micromonospora</taxon>
    </lineage>
</organism>
<comment type="catalytic activity">
    <reaction evidence="1">
        <text>ATP + protein L-histidine = ADP + protein N-phospho-L-histidine.</text>
        <dbReference type="EC" id="2.7.13.3"/>
    </reaction>
</comment>
<dbReference type="InterPro" id="IPR003661">
    <property type="entry name" value="HisK_dim/P_dom"/>
</dbReference>
<dbReference type="InterPro" id="IPR005467">
    <property type="entry name" value="His_kinase_dom"/>
</dbReference>
<feature type="domain" description="Histidine kinase" evidence="13">
    <location>
        <begin position="191"/>
        <end position="405"/>
    </location>
</feature>
<dbReference type="SUPFAM" id="SSF158472">
    <property type="entry name" value="HAMP domain-like"/>
    <property type="match status" value="1"/>
</dbReference>
<gene>
    <name evidence="15" type="ORF">C1I99_01230</name>
</gene>
<dbReference type="SMART" id="SM00387">
    <property type="entry name" value="HATPase_c"/>
    <property type="match status" value="1"/>
</dbReference>
<dbReference type="Pfam" id="PF00672">
    <property type="entry name" value="HAMP"/>
    <property type="match status" value="1"/>
</dbReference>
<accession>A0A2W2CT70</accession>
<dbReference type="EC" id="2.7.13.3" evidence="3"/>
<dbReference type="InterPro" id="IPR003660">
    <property type="entry name" value="HAMP_dom"/>
</dbReference>
<dbReference type="SMART" id="SM00388">
    <property type="entry name" value="HisKA"/>
    <property type="match status" value="1"/>
</dbReference>
<evidence type="ECO:0000256" key="3">
    <source>
        <dbReference type="ARBA" id="ARBA00012438"/>
    </source>
</evidence>
<keyword evidence="16" id="KW-1185">Reference proteome</keyword>
<feature type="region of interest" description="Disordered" evidence="11">
    <location>
        <begin position="62"/>
        <end position="83"/>
    </location>
</feature>
<dbReference type="EMBL" id="POUB01000004">
    <property type="protein sequence ID" value="PZG02792.1"/>
    <property type="molecule type" value="Genomic_DNA"/>
</dbReference>
<dbReference type="CDD" id="cd00082">
    <property type="entry name" value="HisKA"/>
    <property type="match status" value="1"/>
</dbReference>
<evidence type="ECO:0000256" key="6">
    <source>
        <dbReference type="ARBA" id="ARBA00022692"/>
    </source>
</evidence>
<keyword evidence="4" id="KW-0597">Phosphoprotein</keyword>
<dbReference type="Gene3D" id="1.10.287.130">
    <property type="match status" value="1"/>
</dbReference>
<evidence type="ECO:0000256" key="9">
    <source>
        <dbReference type="ARBA" id="ARBA00023012"/>
    </source>
</evidence>
<dbReference type="PRINTS" id="PR00344">
    <property type="entry name" value="BCTRLSENSOR"/>
</dbReference>
<dbReference type="SMART" id="SM00304">
    <property type="entry name" value="HAMP"/>
    <property type="match status" value="1"/>
</dbReference>
<dbReference type="InterPro" id="IPR003594">
    <property type="entry name" value="HATPase_dom"/>
</dbReference>
<dbReference type="GO" id="GO:0005886">
    <property type="term" value="C:plasma membrane"/>
    <property type="evidence" value="ECO:0007669"/>
    <property type="project" value="UniProtKB-SubCell"/>
</dbReference>
<dbReference type="RefSeq" id="WP_111132286.1">
    <property type="nucleotide sequence ID" value="NZ_POUB01000004.1"/>
</dbReference>
<feature type="transmembrane region" description="Helical" evidence="12">
    <location>
        <begin position="7"/>
        <end position="28"/>
    </location>
</feature>
<keyword evidence="9" id="KW-0902">Two-component regulatory system</keyword>
<dbReference type="Pfam" id="PF00512">
    <property type="entry name" value="HisKA"/>
    <property type="match status" value="1"/>
</dbReference>
<evidence type="ECO:0000256" key="1">
    <source>
        <dbReference type="ARBA" id="ARBA00000085"/>
    </source>
</evidence>
<dbReference type="PROSITE" id="PS50885">
    <property type="entry name" value="HAMP"/>
    <property type="match status" value="1"/>
</dbReference>
<evidence type="ECO:0000256" key="5">
    <source>
        <dbReference type="ARBA" id="ARBA00022679"/>
    </source>
</evidence>
<comment type="caution">
    <text evidence="15">The sequence shown here is derived from an EMBL/GenBank/DDBJ whole genome shotgun (WGS) entry which is preliminary data.</text>
</comment>
<keyword evidence="10 12" id="KW-0472">Membrane</keyword>
<keyword evidence="7 15" id="KW-0418">Kinase</keyword>
<dbReference type="Proteomes" id="UP000248749">
    <property type="component" value="Unassembled WGS sequence"/>
</dbReference>
<dbReference type="Gene3D" id="3.30.565.10">
    <property type="entry name" value="Histidine kinase-like ATPase, C-terminal domain"/>
    <property type="match status" value="1"/>
</dbReference>
<dbReference type="CDD" id="cd06225">
    <property type="entry name" value="HAMP"/>
    <property type="match status" value="1"/>
</dbReference>
<evidence type="ECO:0000256" key="8">
    <source>
        <dbReference type="ARBA" id="ARBA00022989"/>
    </source>
</evidence>
<evidence type="ECO:0000256" key="10">
    <source>
        <dbReference type="ARBA" id="ARBA00023136"/>
    </source>
</evidence>
<dbReference type="InterPro" id="IPR004358">
    <property type="entry name" value="Sig_transdc_His_kin-like_C"/>
</dbReference>
<dbReference type="InterPro" id="IPR050428">
    <property type="entry name" value="TCS_sensor_his_kinase"/>
</dbReference>
<dbReference type="OrthoDB" id="9786919at2"/>
<dbReference type="GO" id="GO:0000155">
    <property type="term" value="F:phosphorelay sensor kinase activity"/>
    <property type="evidence" value="ECO:0007669"/>
    <property type="project" value="InterPro"/>
</dbReference>
<dbReference type="PROSITE" id="PS50109">
    <property type="entry name" value="HIS_KIN"/>
    <property type="match status" value="1"/>
</dbReference>
<feature type="transmembrane region" description="Helical" evidence="12">
    <location>
        <begin position="111"/>
        <end position="129"/>
    </location>
</feature>
<dbReference type="Gene3D" id="6.10.340.10">
    <property type="match status" value="1"/>
</dbReference>
<dbReference type="InterPro" id="IPR036097">
    <property type="entry name" value="HisK_dim/P_sf"/>
</dbReference>
<proteinExistence type="predicted"/>
<evidence type="ECO:0000256" key="2">
    <source>
        <dbReference type="ARBA" id="ARBA00004236"/>
    </source>
</evidence>
<evidence type="ECO:0000256" key="7">
    <source>
        <dbReference type="ARBA" id="ARBA00022777"/>
    </source>
</evidence>
<evidence type="ECO:0000256" key="4">
    <source>
        <dbReference type="ARBA" id="ARBA00022553"/>
    </source>
</evidence>
<dbReference type="PANTHER" id="PTHR45436">
    <property type="entry name" value="SENSOR HISTIDINE KINASE YKOH"/>
    <property type="match status" value="1"/>
</dbReference>
<name>A0A2W2CT70_9ACTN</name>
<comment type="subcellular location">
    <subcellularLocation>
        <location evidence="2">Cell membrane</location>
    </subcellularLocation>
</comment>
<protein>
    <recommendedName>
        <fullName evidence="3">histidine kinase</fullName>
        <ecNumber evidence="3">2.7.13.3</ecNumber>
    </recommendedName>
</protein>
<evidence type="ECO:0000313" key="15">
    <source>
        <dbReference type="EMBL" id="PZG02792.1"/>
    </source>
</evidence>
<dbReference type="AlphaFoldDB" id="A0A2W2CT70"/>
<dbReference type="SUPFAM" id="SSF55874">
    <property type="entry name" value="ATPase domain of HSP90 chaperone/DNA topoisomerase II/histidine kinase"/>
    <property type="match status" value="1"/>
</dbReference>
<evidence type="ECO:0000259" key="13">
    <source>
        <dbReference type="PROSITE" id="PS50109"/>
    </source>
</evidence>
<dbReference type="PANTHER" id="PTHR45436:SF5">
    <property type="entry name" value="SENSOR HISTIDINE KINASE TRCS"/>
    <property type="match status" value="1"/>
</dbReference>
<dbReference type="Pfam" id="PF02518">
    <property type="entry name" value="HATPase_c"/>
    <property type="match status" value="1"/>
</dbReference>
<feature type="domain" description="HAMP" evidence="14">
    <location>
        <begin position="130"/>
        <end position="183"/>
    </location>
</feature>
<reference evidence="15 16" key="1">
    <citation type="submission" date="2018-01" db="EMBL/GenBank/DDBJ databases">
        <title>Draft genome sequence of Salinispora sp. 13K206.</title>
        <authorList>
            <person name="Sahin N."/>
            <person name="Saygin H."/>
            <person name="Ay H."/>
        </authorList>
    </citation>
    <scope>NUCLEOTIDE SEQUENCE [LARGE SCALE GENOMIC DNA]</scope>
    <source>
        <strain evidence="15 16">13K206</strain>
    </source>
</reference>
<dbReference type="SUPFAM" id="SSF47384">
    <property type="entry name" value="Homodimeric domain of signal transducing histidine kinase"/>
    <property type="match status" value="1"/>
</dbReference>
<evidence type="ECO:0000256" key="11">
    <source>
        <dbReference type="SAM" id="MobiDB-lite"/>
    </source>
</evidence>